<protein>
    <submittedName>
        <fullName evidence="2">Uncharacterized protein</fullName>
    </submittedName>
</protein>
<keyword evidence="3" id="KW-1185">Reference proteome</keyword>
<comment type="caution">
    <text evidence="2">The sequence shown here is derived from an EMBL/GenBank/DDBJ whole genome shotgun (WGS) entry which is preliminary data.</text>
</comment>
<keyword evidence="1" id="KW-1133">Transmembrane helix</keyword>
<sequence length="45" mass="4871">MLATFAKYGQAPDLFFGTLSVLTALLTAWALKTRRQVNSSPASIL</sequence>
<evidence type="ECO:0000256" key="1">
    <source>
        <dbReference type="SAM" id="Phobius"/>
    </source>
</evidence>
<keyword evidence="1" id="KW-0472">Membrane</keyword>
<proteinExistence type="predicted"/>
<dbReference type="AlphaFoldDB" id="A0A1Q8R0N8"/>
<gene>
    <name evidence="2" type="ORF">DSOL_0884</name>
</gene>
<name>A0A1Q8R0N8_9FIRM</name>
<keyword evidence="1" id="KW-0812">Transmembrane</keyword>
<dbReference type="STRING" id="1888891.DSOL_0884"/>
<dbReference type="EMBL" id="MLBF01000004">
    <property type="protein sequence ID" value="OLN33157.1"/>
    <property type="molecule type" value="Genomic_DNA"/>
</dbReference>
<accession>A0A1Q8R0N8</accession>
<feature type="transmembrane region" description="Helical" evidence="1">
    <location>
        <begin position="14"/>
        <end position="31"/>
    </location>
</feature>
<organism evidence="2 3">
    <name type="scientific">Desulfosporosinus metallidurans</name>
    <dbReference type="NCBI Taxonomy" id="1888891"/>
    <lineage>
        <taxon>Bacteria</taxon>
        <taxon>Bacillati</taxon>
        <taxon>Bacillota</taxon>
        <taxon>Clostridia</taxon>
        <taxon>Eubacteriales</taxon>
        <taxon>Desulfitobacteriaceae</taxon>
        <taxon>Desulfosporosinus</taxon>
    </lineage>
</organism>
<evidence type="ECO:0000313" key="3">
    <source>
        <dbReference type="Proteomes" id="UP000186102"/>
    </source>
</evidence>
<dbReference type="Proteomes" id="UP000186102">
    <property type="component" value="Unassembled WGS sequence"/>
</dbReference>
<evidence type="ECO:0000313" key="2">
    <source>
        <dbReference type="EMBL" id="OLN33157.1"/>
    </source>
</evidence>
<reference evidence="2 3" key="1">
    <citation type="submission" date="2016-09" db="EMBL/GenBank/DDBJ databases">
        <title>Complete genome of Desulfosporosinus sp. OL.</title>
        <authorList>
            <person name="Mardanov A."/>
            <person name="Beletsky A."/>
            <person name="Panova A."/>
            <person name="Karnachuk O."/>
            <person name="Ravin N."/>
        </authorList>
    </citation>
    <scope>NUCLEOTIDE SEQUENCE [LARGE SCALE GENOMIC DNA]</scope>
    <source>
        <strain evidence="2 3">OL</strain>
    </source>
</reference>